<dbReference type="EMBL" id="GDQN01009175">
    <property type="protein sequence ID" value="JAT81879.1"/>
    <property type="molecule type" value="Transcribed_RNA"/>
</dbReference>
<feature type="compositionally biased region" description="Polar residues" evidence="1">
    <location>
        <begin position="77"/>
        <end position="88"/>
    </location>
</feature>
<feature type="region of interest" description="Disordered" evidence="1">
    <location>
        <begin position="283"/>
        <end position="322"/>
    </location>
</feature>
<evidence type="ECO:0000256" key="1">
    <source>
        <dbReference type="SAM" id="MobiDB-lite"/>
    </source>
</evidence>
<dbReference type="AlphaFoldDB" id="A0A1E1VXV9"/>
<reference evidence="2" key="1">
    <citation type="submission" date="2015-09" db="EMBL/GenBank/DDBJ databases">
        <title>De novo assembly of Pectinophora gossypiella (Pink Bollworm) gut transcriptome.</title>
        <authorList>
            <person name="Tassone E.E."/>
        </authorList>
    </citation>
    <scope>NUCLEOTIDE SEQUENCE</scope>
</reference>
<feature type="region of interest" description="Disordered" evidence="1">
    <location>
        <begin position="67"/>
        <end position="88"/>
    </location>
</feature>
<name>A0A1E1VXV9_PECGO</name>
<feature type="compositionally biased region" description="Basic and acidic residues" evidence="1">
    <location>
        <begin position="312"/>
        <end position="322"/>
    </location>
</feature>
<dbReference type="EMBL" id="GDQN01011507">
    <property type="protein sequence ID" value="JAT79547.1"/>
    <property type="molecule type" value="Transcribed_RNA"/>
</dbReference>
<evidence type="ECO:0000313" key="3">
    <source>
        <dbReference type="EMBL" id="JAT81879.1"/>
    </source>
</evidence>
<protein>
    <submittedName>
        <fullName evidence="2">Uncharacterized protein</fullName>
    </submittedName>
</protein>
<feature type="compositionally biased region" description="Polar residues" evidence="1">
    <location>
        <begin position="297"/>
        <end position="311"/>
    </location>
</feature>
<gene>
    <name evidence="2" type="ORF">g.12202</name>
    <name evidence="4" type="ORF">g.12204</name>
    <name evidence="3" type="ORF">g.12206</name>
</gene>
<evidence type="ECO:0000313" key="4">
    <source>
        <dbReference type="EMBL" id="JAT90145.1"/>
    </source>
</evidence>
<accession>A0A1E1VXV9</accession>
<dbReference type="EMBL" id="GDQN01000909">
    <property type="protein sequence ID" value="JAT90145.1"/>
    <property type="molecule type" value="Transcribed_RNA"/>
</dbReference>
<evidence type="ECO:0000313" key="2">
    <source>
        <dbReference type="EMBL" id="JAT79547.1"/>
    </source>
</evidence>
<organism evidence="2">
    <name type="scientific">Pectinophora gossypiella</name>
    <name type="common">Cotton pink bollworm</name>
    <name type="synonym">Depressaria gossypiella</name>
    <dbReference type="NCBI Taxonomy" id="13191"/>
    <lineage>
        <taxon>Eukaryota</taxon>
        <taxon>Metazoa</taxon>
        <taxon>Ecdysozoa</taxon>
        <taxon>Arthropoda</taxon>
        <taxon>Hexapoda</taxon>
        <taxon>Insecta</taxon>
        <taxon>Pterygota</taxon>
        <taxon>Neoptera</taxon>
        <taxon>Endopterygota</taxon>
        <taxon>Lepidoptera</taxon>
        <taxon>Glossata</taxon>
        <taxon>Ditrysia</taxon>
        <taxon>Gelechioidea</taxon>
        <taxon>Gelechiidae</taxon>
        <taxon>Apatetrinae</taxon>
        <taxon>Pectinophora</taxon>
    </lineage>
</organism>
<sequence>MTALSQEMTNTKGIIEQQIQDQKLKEDLINLQFQYPGLMKGDIRKFPYPKDRRISMNLKVESDLQRSAATGVHENNLKQSPLNIDSEYTSPNQQFEVTKKFNRSNAKSALQTHNVPPFPSIKTVEDHHEYVELLKPPLVRSKGKGNEQNMFNKIPDRTYIQNPTNINPNDPRSSYGFKKQFMQDALRGDYHRNEVHGPNSKTVPYYEEDEKIDFHDTRLIKKLQEIKKLDAALPDVSVSLESDGRKDPNTYINKVIHANKLNGNKGKCVYPGCDAPYYKLKSNKQQKCKCNPNNSKRTSPVSNSQETLKNPRSTESEESFLK</sequence>
<proteinExistence type="predicted"/>